<reference evidence="1" key="1">
    <citation type="submission" date="2020-10" db="EMBL/GenBank/DDBJ databases">
        <authorList>
            <person name="Kikuchi T."/>
        </authorList>
    </citation>
    <scope>NUCLEOTIDE SEQUENCE</scope>
    <source>
        <strain evidence="1">NKZ352</strain>
    </source>
</reference>
<comment type="caution">
    <text evidence="1">The sequence shown here is derived from an EMBL/GenBank/DDBJ whole genome shotgun (WGS) entry which is preliminary data.</text>
</comment>
<evidence type="ECO:0000313" key="1">
    <source>
        <dbReference type="EMBL" id="CAD6191709.1"/>
    </source>
</evidence>
<keyword evidence="2" id="KW-1185">Reference proteome</keyword>
<organism evidence="1 2">
    <name type="scientific">Caenorhabditis auriculariae</name>
    <dbReference type="NCBI Taxonomy" id="2777116"/>
    <lineage>
        <taxon>Eukaryota</taxon>
        <taxon>Metazoa</taxon>
        <taxon>Ecdysozoa</taxon>
        <taxon>Nematoda</taxon>
        <taxon>Chromadorea</taxon>
        <taxon>Rhabditida</taxon>
        <taxon>Rhabditina</taxon>
        <taxon>Rhabditomorpha</taxon>
        <taxon>Rhabditoidea</taxon>
        <taxon>Rhabditidae</taxon>
        <taxon>Peloderinae</taxon>
        <taxon>Caenorhabditis</taxon>
    </lineage>
</organism>
<sequence length="154" mass="18104">MQRNIRFFDHRGGALAVPSLFVLEVQYQLSDNNISKAEIFNLHCQSDKPDFGCSYNFDNIHHNSDYDHLVIKNISDYFNGNINSGHDHGDPNYGKDDLSKPDIFHIYLDKNYPNFEHDDDLTYTSHLVYNDYINSKPDSKDHHYFDVDQPYTFF</sequence>
<dbReference type="Proteomes" id="UP000835052">
    <property type="component" value="Unassembled WGS sequence"/>
</dbReference>
<dbReference type="AlphaFoldDB" id="A0A8S1H7E7"/>
<accession>A0A8S1H7E7</accession>
<proteinExistence type="predicted"/>
<dbReference type="EMBL" id="CAJGYM010000022">
    <property type="protein sequence ID" value="CAD6191709.1"/>
    <property type="molecule type" value="Genomic_DNA"/>
</dbReference>
<protein>
    <submittedName>
        <fullName evidence="1">Uncharacterized protein</fullName>
    </submittedName>
</protein>
<gene>
    <name evidence="1" type="ORF">CAUJ_LOCUS7628</name>
</gene>
<evidence type="ECO:0000313" key="2">
    <source>
        <dbReference type="Proteomes" id="UP000835052"/>
    </source>
</evidence>
<name>A0A8S1H7E7_9PELO</name>